<protein>
    <recommendedName>
        <fullName evidence="4">Pre-rRNA-processing protein RIX1 N-terminal domain-containing protein</fullName>
    </recommendedName>
</protein>
<evidence type="ECO:0000313" key="5">
    <source>
        <dbReference type="EMBL" id="KAF0901346.1"/>
    </source>
</evidence>
<gene>
    <name evidence="5" type="ORF">E2562_000230</name>
</gene>
<evidence type="ECO:0000256" key="1">
    <source>
        <dbReference type="ARBA" id="ARBA00004123"/>
    </source>
</evidence>
<evidence type="ECO:0000256" key="3">
    <source>
        <dbReference type="ARBA" id="ARBA00023242"/>
    </source>
</evidence>
<dbReference type="OrthoDB" id="20900at2759"/>
<dbReference type="AlphaFoldDB" id="A0A6G1CMG6"/>
<organism evidence="5 6">
    <name type="scientific">Oryza meyeriana var. granulata</name>
    <dbReference type="NCBI Taxonomy" id="110450"/>
    <lineage>
        <taxon>Eukaryota</taxon>
        <taxon>Viridiplantae</taxon>
        <taxon>Streptophyta</taxon>
        <taxon>Embryophyta</taxon>
        <taxon>Tracheophyta</taxon>
        <taxon>Spermatophyta</taxon>
        <taxon>Magnoliopsida</taxon>
        <taxon>Liliopsida</taxon>
        <taxon>Poales</taxon>
        <taxon>Poaceae</taxon>
        <taxon>BOP clade</taxon>
        <taxon>Oryzoideae</taxon>
        <taxon>Oryzeae</taxon>
        <taxon>Oryzinae</taxon>
        <taxon>Oryza</taxon>
        <taxon>Oryza meyeriana</taxon>
    </lineage>
</organism>
<dbReference type="PANTHER" id="PTHR34105">
    <property type="entry name" value="PROLINE-, GLUTAMIC ACID- AND LEUCINE-RICH PROTEIN 1"/>
    <property type="match status" value="1"/>
</dbReference>
<comment type="subcellular location">
    <subcellularLocation>
        <location evidence="1">Nucleus</location>
    </subcellularLocation>
</comment>
<dbReference type="EMBL" id="SPHZ02000008">
    <property type="protein sequence ID" value="KAF0901346.1"/>
    <property type="molecule type" value="Genomic_DNA"/>
</dbReference>
<keyword evidence="3" id="KW-0539">Nucleus</keyword>
<keyword evidence="6" id="KW-1185">Reference proteome</keyword>
<feature type="domain" description="Pre-rRNA-processing protein RIX1 N-terminal" evidence="4">
    <location>
        <begin position="42"/>
        <end position="167"/>
    </location>
</feature>
<dbReference type="Pfam" id="PF08167">
    <property type="entry name" value="RIX1"/>
    <property type="match status" value="1"/>
</dbReference>
<dbReference type="PANTHER" id="PTHR34105:SF1">
    <property type="entry name" value="PROLINE-, GLUTAMIC ACID- AND LEUCINE-RICH PROTEIN 1"/>
    <property type="match status" value="1"/>
</dbReference>
<comment type="caution">
    <text evidence="5">The sequence shown here is derived from an EMBL/GenBank/DDBJ whole genome shotgun (WGS) entry which is preliminary data.</text>
</comment>
<reference evidence="5 6" key="1">
    <citation type="submission" date="2019-11" db="EMBL/GenBank/DDBJ databases">
        <title>Whole genome sequence of Oryza granulata.</title>
        <authorList>
            <person name="Li W."/>
        </authorList>
    </citation>
    <scope>NUCLEOTIDE SEQUENCE [LARGE SCALE GENOMIC DNA]</scope>
    <source>
        <strain evidence="6">cv. Menghai</strain>
        <tissue evidence="5">Leaf</tissue>
    </source>
</reference>
<dbReference type="Proteomes" id="UP000479710">
    <property type="component" value="Unassembled WGS sequence"/>
</dbReference>
<accession>A0A6G1CMG6</accession>
<proteinExistence type="inferred from homology"/>
<name>A0A6G1CMG6_9ORYZ</name>
<comment type="similarity">
    <text evidence="2">Belongs to the RIX1/PELP1 family.</text>
</comment>
<evidence type="ECO:0000313" key="6">
    <source>
        <dbReference type="Proteomes" id="UP000479710"/>
    </source>
</evidence>
<evidence type="ECO:0000256" key="2">
    <source>
        <dbReference type="ARBA" id="ARBA00010511"/>
    </source>
</evidence>
<dbReference type="InterPro" id="IPR012583">
    <property type="entry name" value="RIX1_N"/>
</dbReference>
<dbReference type="GO" id="GO:0006364">
    <property type="term" value="P:rRNA processing"/>
    <property type="evidence" value="ECO:0007669"/>
    <property type="project" value="TreeGrafter"/>
</dbReference>
<dbReference type="GO" id="GO:0005634">
    <property type="term" value="C:nucleus"/>
    <property type="evidence" value="ECO:0007669"/>
    <property type="project" value="UniProtKB-SubCell"/>
</dbReference>
<evidence type="ECO:0000259" key="4">
    <source>
        <dbReference type="Pfam" id="PF08167"/>
    </source>
</evidence>
<sequence>MASHLHAAGAAVEEGAAPGLPLTGMHDLHLHPRLLRRVLAECLPLPDPHADLEPTPRPADLARALGAVREQGLLAERATDPGLLEEWRTAVDAWVDRLVALLVSDREHSCWVGTSFLGLTFEECSDDRFAKSYSDWFERILKRFKAPSSNKMVNMATCTTMANLFVRYVTRTYWLILQGDIYLLIVKDMKMGCNLLFNN</sequence>
<feature type="non-terminal residue" evidence="5">
    <location>
        <position position="199"/>
    </location>
</feature>